<dbReference type="GO" id="GO:0005829">
    <property type="term" value="C:cytosol"/>
    <property type="evidence" value="ECO:0007669"/>
    <property type="project" value="TreeGrafter"/>
</dbReference>
<accession>A0A9Q1BZT2</accession>
<dbReference type="InterPro" id="IPR023128">
    <property type="entry name" value="Prot_N_Gln_amidohydro_ab_roll"/>
</dbReference>
<dbReference type="GO" id="GO:0005634">
    <property type="term" value="C:nucleus"/>
    <property type="evidence" value="ECO:0007669"/>
    <property type="project" value="TreeGrafter"/>
</dbReference>
<dbReference type="AlphaFoldDB" id="A0A9Q1BZT2"/>
<evidence type="ECO:0000256" key="7">
    <source>
        <dbReference type="ARBA" id="ARBA00048768"/>
    </source>
</evidence>
<organism evidence="10 11">
    <name type="scientific">Holothuria leucospilota</name>
    <name type="common">Black long sea cucumber</name>
    <name type="synonym">Mertensiothuria leucospilota</name>
    <dbReference type="NCBI Taxonomy" id="206669"/>
    <lineage>
        <taxon>Eukaryota</taxon>
        <taxon>Metazoa</taxon>
        <taxon>Echinodermata</taxon>
        <taxon>Eleutherozoa</taxon>
        <taxon>Echinozoa</taxon>
        <taxon>Holothuroidea</taxon>
        <taxon>Aspidochirotacea</taxon>
        <taxon>Aspidochirotida</taxon>
        <taxon>Holothuriidae</taxon>
        <taxon>Holothuria</taxon>
    </lineage>
</organism>
<evidence type="ECO:0000259" key="9">
    <source>
        <dbReference type="Pfam" id="PF09764"/>
    </source>
</evidence>
<keyword evidence="5 8" id="KW-0378">Hydrolase</keyword>
<protein>
    <recommendedName>
        <fullName evidence="4 8">Protein N-terminal glutamine amidohydrolase</fullName>
        <ecNumber evidence="3 8">3.5.1.122</ecNumber>
    </recommendedName>
    <alternativeName>
        <fullName evidence="6 8">Protein NH2-terminal glutamine deamidase</fullName>
    </alternativeName>
</protein>
<comment type="catalytic activity">
    <reaction evidence="7 8">
        <text>N-terminal L-glutaminyl-[protein] + H2O = N-terminal L-glutamyl-[protein] + NH4(+)</text>
        <dbReference type="Rhea" id="RHEA:50680"/>
        <dbReference type="Rhea" id="RHEA-COMP:12668"/>
        <dbReference type="Rhea" id="RHEA-COMP:12777"/>
        <dbReference type="ChEBI" id="CHEBI:15377"/>
        <dbReference type="ChEBI" id="CHEBI:28938"/>
        <dbReference type="ChEBI" id="CHEBI:64721"/>
        <dbReference type="ChEBI" id="CHEBI:64722"/>
        <dbReference type="EC" id="3.5.1.122"/>
    </reaction>
</comment>
<evidence type="ECO:0000256" key="1">
    <source>
        <dbReference type="ARBA" id="ARBA00008985"/>
    </source>
</evidence>
<dbReference type="GO" id="GO:0070773">
    <property type="term" value="F:protein-N-terminal glutamine amidohydrolase activity"/>
    <property type="evidence" value="ECO:0007669"/>
    <property type="project" value="UniProtKB-UniRule"/>
</dbReference>
<dbReference type="PANTHER" id="PTHR13035">
    <property type="entry name" value="PROTEIN N-TERMINAL GLUTAMINE AMIDOHYDROLASE"/>
    <property type="match status" value="1"/>
</dbReference>
<dbReference type="InterPro" id="IPR037132">
    <property type="entry name" value="N_Gln_amidohydro_ab_roll_sf"/>
</dbReference>
<proteinExistence type="inferred from homology"/>
<dbReference type="EC" id="3.5.1.122" evidence="3 8"/>
<gene>
    <name evidence="10" type="ORF">HOLleu_19268</name>
</gene>
<feature type="domain" description="Protein N-terminal glutamine amidohydrolase alpha beta roll" evidence="9">
    <location>
        <begin position="27"/>
        <end position="204"/>
    </location>
</feature>
<evidence type="ECO:0000313" key="10">
    <source>
        <dbReference type="EMBL" id="KAJ8035554.1"/>
    </source>
</evidence>
<dbReference type="Gene3D" id="3.10.620.10">
    <property type="entry name" value="Protein N-terminal glutamine amidohydrolase, alpha beta roll"/>
    <property type="match status" value="1"/>
</dbReference>
<name>A0A9Q1BZT2_HOLLE</name>
<evidence type="ECO:0000256" key="3">
    <source>
        <dbReference type="ARBA" id="ARBA00012718"/>
    </source>
</evidence>
<evidence type="ECO:0000256" key="5">
    <source>
        <dbReference type="ARBA" id="ARBA00022801"/>
    </source>
</evidence>
<dbReference type="PANTHER" id="PTHR13035:SF0">
    <property type="entry name" value="PROTEIN N-TERMINAL GLUTAMINE AMIDOHYDROLASE"/>
    <property type="match status" value="1"/>
</dbReference>
<comment type="similarity">
    <text evidence="1 8">Belongs to the NTAQ1 family.</text>
</comment>
<evidence type="ECO:0000256" key="8">
    <source>
        <dbReference type="RuleBase" id="RU367082"/>
    </source>
</evidence>
<evidence type="ECO:0000313" key="11">
    <source>
        <dbReference type="Proteomes" id="UP001152320"/>
    </source>
</evidence>
<reference evidence="10" key="1">
    <citation type="submission" date="2021-10" db="EMBL/GenBank/DDBJ databases">
        <title>Tropical sea cucumber genome reveals ecological adaptation and Cuvierian tubules defense mechanism.</title>
        <authorList>
            <person name="Chen T."/>
        </authorList>
    </citation>
    <scope>NUCLEOTIDE SEQUENCE</scope>
    <source>
        <strain evidence="10">Nanhai2018</strain>
        <tissue evidence="10">Muscle</tissue>
    </source>
</reference>
<dbReference type="EMBL" id="JAIZAY010000009">
    <property type="protein sequence ID" value="KAJ8035554.1"/>
    <property type="molecule type" value="Genomic_DNA"/>
</dbReference>
<dbReference type="OrthoDB" id="191192at2759"/>
<dbReference type="Pfam" id="PF09764">
    <property type="entry name" value="Nt_Gln_amidase"/>
    <property type="match status" value="1"/>
</dbReference>
<evidence type="ECO:0000256" key="2">
    <source>
        <dbReference type="ARBA" id="ARBA00011245"/>
    </source>
</evidence>
<evidence type="ECO:0000256" key="6">
    <source>
        <dbReference type="ARBA" id="ARBA00029677"/>
    </source>
</evidence>
<dbReference type="FunFam" id="3.10.620.10:FF:000001">
    <property type="entry name" value="Blast:Protein N-terminal glutamine amidohydrolase"/>
    <property type="match status" value="1"/>
</dbReference>
<comment type="function">
    <text evidence="8">Mediates the side-chain deamidation of N-terminal glutamine residues to glutamate, an important step in N-end rule pathway of protein degradation. Conversion of the resulting N-terminal glutamine to glutamate renders the protein susceptible to arginylation, polyubiquitination and degradation as specified by the N-end rule. Does not act on substrates with internal or C-terminal glutamine and does not act on non-glutamine residues in any position.</text>
</comment>
<comment type="caution">
    <text evidence="10">The sequence shown here is derived from an EMBL/GenBank/DDBJ whole genome shotgun (WGS) entry which is preliminary data.</text>
</comment>
<dbReference type="Proteomes" id="UP001152320">
    <property type="component" value="Chromosome 9"/>
</dbReference>
<dbReference type="InterPro" id="IPR039733">
    <property type="entry name" value="NTAQ1"/>
</dbReference>
<keyword evidence="11" id="KW-1185">Reference proteome</keyword>
<dbReference type="GO" id="GO:0008418">
    <property type="term" value="F:protein-N-terminal asparagine amidohydrolase activity"/>
    <property type="evidence" value="ECO:0007669"/>
    <property type="project" value="UniProtKB-UniRule"/>
</dbReference>
<evidence type="ECO:0000256" key="4">
    <source>
        <dbReference type="ARBA" id="ARBA00021247"/>
    </source>
</evidence>
<comment type="subunit">
    <text evidence="2 8">Monomer.</text>
</comment>
<sequence>MEEALQRDLPQDCGDNPINVSRKDCIYTSCYCEENVWKLCKFVEDNHPSLVKGSFAVFISNENRQIPLWMQKAAGSPEELVVWDYHVIFILKASHKATVYDLDTTLPFPCPFQKYVSLSLRSEENLQEQFHRKFRVIPCQLFLETFASDRSHMKKKDGSYQKPPPSYPCIFTKESTMNLDNFISMNKGSWHGDVFTLGEFIQHFNTKM</sequence>